<gene>
    <name evidence="1" type="ORF">DQX05_27085</name>
</gene>
<dbReference type="EMBL" id="QYZD01000044">
    <property type="protein sequence ID" value="RJG17901.1"/>
    <property type="molecule type" value="Genomic_DNA"/>
</dbReference>
<evidence type="ECO:0000313" key="2">
    <source>
        <dbReference type="Proteomes" id="UP000266177"/>
    </source>
</evidence>
<dbReference type="InterPro" id="IPR009711">
    <property type="entry name" value="UPF0473"/>
</dbReference>
<accession>A0A3A3GEC0</accession>
<comment type="caution">
    <text evidence="1">The sequence shown here is derived from an EMBL/GenBank/DDBJ whole genome shotgun (WGS) entry which is preliminary data.</text>
</comment>
<dbReference type="AlphaFoldDB" id="A0A3A3GEC0"/>
<dbReference type="RefSeq" id="WP_119796404.1">
    <property type="nucleotide sequence ID" value="NZ_QYZD01000044.1"/>
</dbReference>
<reference evidence="1 2" key="1">
    <citation type="submission" date="2018-09" db="EMBL/GenBank/DDBJ databases">
        <title>Paenibacillus SK2017-BO5.</title>
        <authorList>
            <person name="Piskunova J.V."/>
            <person name="Dubiley S.A."/>
            <person name="Severinov K.V."/>
        </authorList>
    </citation>
    <scope>NUCLEOTIDE SEQUENCE [LARGE SCALE GENOMIC DNA]</scope>
    <source>
        <strain evidence="1 2">BO5</strain>
    </source>
</reference>
<sequence>MSTDEGIRFIERLKSVYGDAVEMTDERGKSRTWSLVAEFEYRGRAYAVLQPGEGGDAEPDLFRIVPEGDNGWQLETIDDEEEWEDVMERYDEIAFADQF</sequence>
<protein>
    <submittedName>
        <fullName evidence="1">DUF1292 domain-containing protein</fullName>
    </submittedName>
</protein>
<proteinExistence type="predicted"/>
<evidence type="ECO:0000313" key="1">
    <source>
        <dbReference type="EMBL" id="RJG17901.1"/>
    </source>
</evidence>
<organism evidence="1 2">
    <name type="scientific">Paenibacillus thiaminolyticus</name>
    <name type="common">Bacillus thiaminolyticus</name>
    <dbReference type="NCBI Taxonomy" id="49283"/>
    <lineage>
        <taxon>Bacteria</taxon>
        <taxon>Bacillati</taxon>
        <taxon>Bacillota</taxon>
        <taxon>Bacilli</taxon>
        <taxon>Bacillales</taxon>
        <taxon>Paenibacillaceae</taxon>
        <taxon>Paenibacillus</taxon>
    </lineage>
</organism>
<dbReference type="OrthoDB" id="2990381at2"/>
<name>A0A3A3GEC0_PANTH</name>
<dbReference type="Proteomes" id="UP000266177">
    <property type="component" value="Unassembled WGS sequence"/>
</dbReference>
<dbReference type="Pfam" id="PF06949">
    <property type="entry name" value="DUF1292"/>
    <property type="match status" value="1"/>
</dbReference>